<evidence type="ECO:0000256" key="1">
    <source>
        <dbReference type="SAM" id="MobiDB-lite"/>
    </source>
</evidence>
<sequence>MSDTDKKVDGKKGDEVLKRMLKTPPEPKTPPKPKPGKDGGKPRTTPKS</sequence>
<dbReference type="Proteomes" id="UP001235547">
    <property type="component" value="Chromosome 1"/>
</dbReference>
<name>A0ABY8CZQ0_9HYPH</name>
<keyword evidence="3" id="KW-1185">Reference proteome</keyword>
<dbReference type="EMBL" id="CP120371">
    <property type="protein sequence ID" value="WEX82838.1"/>
    <property type="molecule type" value="Genomic_DNA"/>
</dbReference>
<feature type="region of interest" description="Disordered" evidence="1">
    <location>
        <begin position="1"/>
        <end position="48"/>
    </location>
</feature>
<organism evidence="2 3">
    <name type="scientific">Sinorhizobium numidicum</name>
    <dbReference type="NCBI Taxonomy" id="680248"/>
    <lineage>
        <taxon>Bacteria</taxon>
        <taxon>Pseudomonadati</taxon>
        <taxon>Pseudomonadota</taxon>
        <taxon>Alphaproteobacteria</taxon>
        <taxon>Hyphomicrobiales</taxon>
        <taxon>Rhizobiaceae</taxon>
        <taxon>Sinorhizobium/Ensifer group</taxon>
        <taxon>Sinorhizobium</taxon>
    </lineage>
</organism>
<evidence type="ECO:0000313" key="3">
    <source>
        <dbReference type="Proteomes" id="UP001235547"/>
    </source>
</evidence>
<proteinExistence type="predicted"/>
<feature type="compositionally biased region" description="Pro residues" evidence="1">
    <location>
        <begin position="24"/>
        <end position="33"/>
    </location>
</feature>
<protein>
    <submittedName>
        <fullName evidence="2">Uncharacterized protein</fullName>
    </submittedName>
</protein>
<reference evidence="2 3" key="1">
    <citation type="submission" date="2023-03" db="EMBL/GenBank/DDBJ databases">
        <authorList>
            <person name="Kaur S."/>
            <person name="Espinosa-Saiz D."/>
            <person name="Velazquez E."/>
            <person name="Menendez E."/>
            <person name="diCenzo G.C."/>
        </authorList>
    </citation>
    <scope>NUCLEOTIDE SEQUENCE [LARGE SCALE GENOMIC DNA]</scope>
    <source>
        <strain evidence="2 3">LMG 27395</strain>
    </source>
</reference>
<accession>A0ABY8CZQ0</accession>
<gene>
    <name evidence="2" type="ORF">PYH38_005173</name>
</gene>
<dbReference type="RefSeq" id="WP_280733589.1">
    <property type="nucleotide sequence ID" value="NZ_CP120368.1"/>
</dbReference>
<evidence type="ECO:0000313" key="2">
    <source>
        <dbReference type="EMBL" id="WEX82838.1"/>
    </source>
</evidence>
<feature type="compositionally biased region" description="Basic and acidic residues" evidence="1">
    <location>
        <begin position="1"/>
        <end position="18"/>
    </location>
</feature>